<dbReference type="HOGENOM" id="CLU_3198445_0_0_3"/>
<evidence type="ECO:0000313" key="1">
    <source>
        <dbReference type="EMBL" id="EDX72091.1"/>
    </source>
</evidence>
<proteinExistence type="predicted"/>
<dbReference type="STRING" id="118168.MC7420_7571"/>
<gene>
    <name evidence="1" type="ORF">MC7420_7571</name>
</gene>
<keyword evidence="2" id="KW-1185">Reference proteome</keyword>
<protein>
    <submittedName>
        <fullName evidence="1">Uncharacterized protein</fullName>
    </submittedName>
</protein>
<reference evidence="1 2" key="1">
    <citation type="submission" date="2008-07" db="EMBL/GenBank/DDBJ databases">
        <authorList>
            <person name="Tandeau de Marsac N."/>
            <person name="Ferriera S."/>
            <person name="Johnson J."/>
            <person name="Kravitz S."/>
            <person name="Beeson K."/>
            <person name="Sutton G."/>
            <person name="Rogers Y.-H."/>
            <person name="Friedman R."/>
            <person name="Frazier M."/>
            <person name="Venter J.C."/>
        </authorList>
    </citation>
    <scope>NUCLEOTIDE SEQUENCE [LARGE SCALE GENOMIC DNA]</scope>
    <source>
        <strain evidence="1 2">PCC 7420</strain>
    </source>
</reference>
<dbReference type="Proteomes" id="UP000003835">
    <property type="component" value="Unassembled WGS sequence"/>
</dbReference>
<organism evidence="1 2">
    <name type="scientific">Coleofasciculus chthonoplastes PCC 7420</name>
    <dbReference type="NCBI Taxonomy" id="118168"/>
    <lineage>
        <taxon>Bacteria</taxon>
        <taxon>Bacillati</taxon>
        <taxon>Cyanobacteriota</taxon>
        <taxon>Cyanophyceae</taxon>
        <taxon>Coleofasciculales</taxon>
        <taxon>Coleofasciculaceae</taxon>
        <taxon>Coleofasciculus</taxon>
    </lineage>
</organism>
<evidence type="ECO:0000313" key="2">
    <source>
        <dbReference type="Proteomes" id="UP000003835"/>
    </source>
</evidence>
<accession>B4W156</accession>
<dbReference type="EMBL" id="DS989867">
    <property type="protein sequence ID" value="EDX72091.1"/>
    <property type="molecule type" value="Genomic_DNA"/>
</dbReference>
<sequence>MISPLEETILVILTGMVLTHKLVGNAHPTGYQGFWQSKNSRFSVP</sequence>
<dbReference type="AlphaFoldDB" id="B4W156"/>
<name>B4W156_9CYAN</name>